<gene>
    <name evidence="1" type="ORF">GIX10_00225</name>
</gene>
<reference evidence="1 2" key="1">
    <citation type="submission" date="2019-11" db="EMBL/GenBank/DDBJ databases">
        <authorList>
            <person name="An D."/>
        </authorList>
    </citation>
    <scope>NUCLEOTIDE SEQUENCE [LARGE SCALE GENOMIC DNA]</scope>
    <source>
        <strain evidence="1 2">YIM 103518</strain>
    </source>
</reference>
<organism evidence="1 2">
    <name type="scientific">Acinetobacter faecalis</name>
    <dbReference type="NCBI Taxonomy" id="2665161"/>
    <lineage>
        <taxon>Bacteria</taxon>
        <taxon>Pseudomonadati</taxon>
        <taxon>Pseudomonadota</taxon>
        <taxon>Gammaproteobacteria</taxon>
        <taxon>Moraxellales</taxon>
        <taxon>Moraxellaceae</taxon>
        <taxon>Acinetobacter</taxon>
    </lineage>
</organism>
<evidence type="ECO:0000313" key="1">
    <source>
        <dbReference type="EMBL" id="MTD09882.1"/>
    </source>
</evidence>
<name>A0A6L6GB34_9GAMM</name>
<sequence>MNLVKTFDGKRIQDVEEAINNFLNTYDGELIQFQIIKDNDLNIYEAIISYKQSNPSEKQLTV</sequence>
<proteinExistence type="predicted"/>
<evidence type="ECO:0000313" key="2">
    <source>
        <dbReference type="Proteomes" id="UP000473854"/>
    </source>
</evidence>
<comment type="caution">
    <text evidence="1">The sequence shown here is derived from an EMBL/GenBank/DDBJ whole genome shotgun (WGS) entry which is preliminary data.</text>
</comment>
<dbReference type="EMBL" id="WLYL01000001">
    <property type="protein sequence ID" value="MTD09882.1"/>
    <property type="molecule type" value="Genomic_DNA"/>
</dbReference>
<dbReference type="AlphaFoldDB" id="A0A6L6GB34"/>
<dbReference type="Proteomes" id="UP000473854">
    <property type="component" value="Unassembled WGS sequence"/>
</dbReference>
<accession>A0A6L6GB34</accession>
<dbReference type="RefSeq" id="WP_154771564.1">
    <property type="nucleotide sequence ID" value="NZ_WLYL01000001.1"/>
</dbReference>
<protein>
    <submittedName>
        <fullName evidence="1">Uncharacterized protein</fullName>
    </submittedName>
</protein>